<evidence type="ECO:0000313" key="2">
    <source>
        <dbReference type="Proteomes" id="UP000198131"/>
    </source>
</evidence>
<dbReference type="AlphaFoldDB" id="A0A212UHD0"/>
<evidence type="ECO:0008006" key="3">
    <source>
        <dbReference type="Google" id="ProtNLM"/>
    </source>
</evidence>
<dbReference type="Proteomes" id="UP000198131">
    <property type="component" value="Unassembled WGS sequence"/>
</dbReference>
<evidence type="ECO:0000313" key="1">
    <source>
        <dbReference type="EMBL" id="SNC77596.1"/>
    </source>
</evidence>
<dbReference type="EMBL" id="FYEW01000004">
    <property type="protein sequence ID" value="SNC77596.1"/>
    <property type="molecule type" value="Genomic_DNA"/>
</dbReference>
<name>A0A212UHD0_9BACT</name>
<reference evidence="2" key="1">
    <citation type="submission" date="2017-06" db="EMBL/GenBank/DDBJ databases">
        <authorList>
            <person name="Varghese N."/>
            <person name="Submissions S."/>
        </authorList>
    </citation>
    <scope>NUCLEOTIDE SEQUENCE [LARGE SCALE GENOMIC DNA]</scope>
    <source>
        <strain evidence="2">DSM 11116</strain>
    </source>
</reference>
<accession>A0A212UHD0</accession>
<gene>
    <name evidence="1" type="ORF">SAMN06265337_4189</name>
</gene>
<protein>
    <recommendedName>
        <fullName evidence="3">ASCH domain-containing protein</fullName>
    </recommendedName>
</protein>
<keyword evidence="2" id="KW-1185">Reference proteome</keyword>
<proteinExistence type="predicted"/>
<organism evidence="1 2">
    <name type="scientific">Hymenobacter gelipurpurascens</name>
    <dbReference type="NCBI Taxonomy" id="89968"/>
    <lineage>
        <taxon>Bacteria</taxon>
        <taxon>Pseudomonadati</taxon>
        <taxon>Bacteroidota</taxon>
        <taxon>Cytophagia</taxon>
        <taxon>Cytophagales</taxon>
        <taxon>Hymenobacteraceae</taxon>
        <taxon>Hymenobacter</taxon>
    </lineage>
</organism>
<sequence length="171" mass="19050">MPPISFNPAMLTALLGGRKTQTRRRLPLDLPMQQEPSRYRYLGLIEEGALFEDVQTRTILPPVPCPFGKAGQVLRVQEDVAFHLVVLSIRAEQVRCVTEADVLAEGLKSVVVHGGPVTWGGVEPTGDEAGSFHWYNSPVEAFRRLLDSIYPTAWARNEWVWVVAFKLKPGA</sequence>
<dbReference type="OrthoDB" id="72471at2"/>
<dbReference type="RefSeq" id="WP_141106652.1">
    <property type="nucleotide sequence ID" value="NZ_FYEW01000004.1"/>
</dbReference>